<reference evidence="1" key="1">
    <citation type="submission" date="2018-02" db="EMBL/GenBank/DDBJ databases">
        <title>Rhizophora mucronata_Transcriptome.</title>
        <authorList>
            <person name="Meera S.P."/>
            <person name="Sreeshan A."/>
            <person name="Augustine A."/>
        </authorList>
    </citation>
    <scope>NUCLEOTIDE SEQUENCE</scope>
    <source>
        <tissue evidence="1">Leaf</tissue>
    </source>
</reference>
<organism evidence="1">
    <name type="scientific">Rhizophora mucronata</name>
    <name type="common">Asiatic mangrove</name>
    <dbReference type="NCBI Taxonomy" id="61149"/>
    <lineage>
        <taxon>Eukaryota</taxon>
        <taxon>Viridiplantae</taxon>
        <taxon>Streptophyta</taxon>
        <taxon>Embryophyta</taxon>
        <taxon>Tracheophyta</taxon>
        <taxon>Spermatophyta</taxon>
        <taxon>Magnoliopsida</taxon>
        <taxon>eudicotyledons</taxon>
        <taxon>Gunneridae</taxon>
        <taxon>Pentapetalae</taxon>
        <taxon>rosids</taxon>
        <taxon>fabids</taxon>
        <taxon>Malpighiales</taxon>
        <taxon>Rhizophoraceae</taxon>
        <taxon>Rhizophora</taxon>
    </lineage>
</organism>
<sequence length="95" mass="11433">MQFRVFSEGMRHFPRQILPQGMNLQCPSPDLGVLHLRQEPLRLWNEILWLVKDQIVSRTIKVRCYKLLKQLDRNDIVRLSWKPIKSLFGHRNIEL</sequence>
<name>A0A2P2MZW9_RHIMU</name>
<protein>
    <submittedName>
        <fullName evidence="1">Uncharacterized protein</fullName>
    </submittedName>
</protein>
<dbReference type="AlphaFoldDB" id="A0A2P2MZW9"/>
<evidence type="ECO:0000313" key="1">
    <source>
        <dbReference type="EMBL" id="MBX35782.1"/>
    </source>
</evidence>
<proteinExistence type="predicted"/>
<accession>A0A2P2MZW9</accession>
<dbReference type="EMBL" id="GGEC01055298">
    <property type="protein sequence ID" value="MBX35782.1"/>
    <property type="molecule type" value="Transcribed_RNA"/>
</dbReference>